<dbReference type="Proteomes" id="UP000198510">
    <property type="component" value="Unassembled WGS sequence"/>
</dbReference>
<keyword evidence="1" id="KW-0436">Ligase</keyword>
<evidence type="ECO:0000313" key="1">
    <source>
        <dbReference type="EMBL" id="SDK62974.1"/>
    </source>
</evidence>
<keyword evidence="2" id="KW-1185">Reference proteome</keyword>
<evidence type="ECO:0000313" key="2">
    <source>
        <dbReference type="Proteomes" id="UP000198510"/>
    </source>
</evidence>
<dbReference type="SUPFAM" id="SSF56059">
    <property type="entry name" value="Glutathione synthetase ATP-binding domain-like"/>
    <property type="match status" value="1"/>
</dbReference>
<sequence>MKKTITPAQLKAAVPASLRHSLRSTHWFAHSVVRHVENLRFTGKATPHIHVLRDHERKRNWSFFTWLQETYPEQARLFRHTTTHDRNLAPLPGAALFIPWLQDPVRERWLPLYNKVVALEETYGKLGVPVVNSVRMLSNSIKSRALNIIRNEGVRTAHSLHISPETSFEEVATALGLPFIVRNDVGHGGAVHLVQSADDYHTITWSQLPYPVALEYIDTTDAEGYYRKYRYVMMGNEGKMRSLVITPKWMAHSEDRVMQKRFLDEERTLLRTANPHHALFNRLRKRLKFDFVAFDYAFDAQEQLVVWEPNPFPVIIRPYEWQHPELTHHHEAATEIFEMMLWHYLSLAGMAERCPVRPKIAEEAVACNEAL</sequence>
<name>A0A1G9DGR7_9BACT</name>
<dbReference type="RefSeq" id="WP_089681049.1">
    <property type="nucleotide sequence ID" value="NZ_FNFO01000003.1"/>
</dbReference>
<dbReference type="AlphaFoldDB" id="A0A1G9DGR7"/>
<proteinExistence type="predicted"/>
<gene>
    <name evidence="1" type="ORF">SAMN05421823_103125</name>
</gene>
<accession>A0A1G9DGR7</accession>
<dbReference type="GO" id="GO:0016874">
    <property type="term" value="F:ligase activity"/>
    <property type="evidence" value="ECO:0007669"/>
    <property type="project" value="UniProtKB-KW"/>
</dbReference>
<dbReference type="OrthoDB" id="7615991at2"/>
<reference evidence="1 2" key="1">
    <citation type="submission" date="2016-10" db="EMBL/GenBank/DDBJ databases">
        <authorList>
            <person name="de Groot N.N."/>
        </authorList>
    </citation>
    <scope>NUCLEOTIDE SEQUENCE [LARGE SCALE GENOMIC DNA]</scope>
    <source>
        <strain evidence="1 2">DSM 25186</strain>
    </source>
</reference>
<protein>
    <submittedName>
        <fullName evidence="1">Glutathione synthase/RimK-type ligase, ATP-grasp superfamily</fullName>
    </submittedName>
</protein>
<organism evidence="1 2">
    <name type="scientific">Catalinimonas alkaloidigena</name>
    <dbReference type="NCBI Taxonomy" id="1075417"/>
    <lineage>
        <taxon>Bacteria</taxon>
        <taxon>Pseudomonadati</taxon>
        <taxon>Bacteroidota</taxon>
        <taxon>Cytophagia</taxon>
        <taxon>Cytophagales</taxon>
        <taxon>Catalimonadaceae</taxon>
        <taxon>Catalinimonas</taxon>
    </lineage>
</organism>
<dbReference type="EMBL" id="FNFO01000003">
    <property type="protein sequence ID" value="SDK62974.1"/>
    <property type="molecule type" value="Genomic_DNA"/>
</dbReference>
<dbReference type="STRING" id="1075417.SAMN05421823_103125"/>